<comment type="caution">
    <text evidence="3">The sequence shown here is derived from an EMBL/GenBank/DDBJ whole genome shotgun (WGS) entry which is preliminary data.</text>
</comment>
<evidence type="ECO:0000313" key="4">
    <source>
        <dbReference type="Proteomes" id="UP001271007"/>
    </source>
</evidence>
<reference evidence="3" key="1">
    <citation type="submission" date="2023-04" db="EMBL/GenBank/DDBJ databases">
        <title>Black Yeasts Isolated from many extreme environments.</title>
        <authorList>
            <person name="Coleine C."/>
            <person name="Stajich J.E."/>
            <person name="Selbmann L."/>
        </authorList>
    </citation>
    <scope>NUCLEOTIDE SEQUENCE</scope>
    <source>
        <strain evidence="3">CCFEE 5312</strain>
    </source>
</reference>
<protein>
    <submittedName>
        <fullName evidence="3">Uncharacterized protein</fullName>
    </submittedName>
</protein>
<evidence type="ECO:0000256" key="1">
    <source>
        <dbReference type="SAM" id="MobiDB-lite"/>
    </source>
</evidence>
<evidence type="ECO:0000313" key="3">
    <source>
        <dbReference type="EMBL" id="KAK3052782.1"/>
    </source>
</evidence>
<keyword evidence="2" id="KW-0732">Signal</keyword>
<accession>A0AAJ0GBV2</accession>
<feature type="region of interest" description="Disordered" evidence="1">
    <location>
        <begin position="259"/>
        <end position="283"/>
    </location>
</feature>
<dbReference type="EMBL" id="JAWDJX010000019">
    <property type="protein sequence ID" value="KAK3052782.1"/>
    <property type="molecule type" value="Genomic_DNA"/>
</dbReference>
<feature type="region of interest" description="Disordered" evidence="1">
    <location>
        <begin position="30"/>
        <end position="63"/>
    </location>
</feature>
<organism evidence="3 4">
    <name type="scientific">Extremus antarcticus</name>
    <dbReference type="NCBI Taxonomy" id="702011"/>
    <lineage>
        <taxon>Eukaryota</taxon>
        <taxon>Fungi</taxon>
        <taxon>Dikarya</taxon>
        <taxon>Ascomycota</taxon>
        <taxon>Pezizomycotina</taxon>
        <taxon>Dothideomycetes</taxon>
        <taxon>Dothideomycetidae</taxon>
        <taxon>Mycosphaerellales</taxon>
        <taxon>Extremaceae</taxon>
        <taxon>Extremus</taxon>
    </lineage>
</organism>
<feature type="signal peptide" evidence="2">
    <location>
        <begin position="1"/>
        <end position="20"/>
    </location>
</feature>
<evidence type="ECO:0000256" key="2">
    <source>
        <dbReference type="SAM" id="SignalP"/>
    </source>
</evidence>
<keyword evidence="4" id="KW-1185">Reference proteome</keyword>
<feature type="chain" id="PRO_5042482534" evidence="2">
    <location>
        <begin position="21"/>
        <end position="283"/>
    </location>
</feature>
<name>A0AAJ0GBV2_9PEZI</name>
<sequence>MVAPMAWRLVLSFFLSLTCALQVSAQTGASASLSTAPPTTTTAAGNGTTGGSTPTTGTPVTTDTAPDVYLNVPKLHVGRIELDVENLSADINLNANVAGLVKINAGVQVGISKVNITIADVDAELDLIVRLGNLVEIVGRVFESLDLNPLLINTINGVTDLLDTVIGSVDGLLGSITQGGKTLSFLVDNLGNIVQEVGGVSSIVGNYAQNMTLLTDSVKDLGQGLTQKTFSYGPLDALVDIVFNKAGQIVQAAVQKTAQGSSSGGSSASAVASSATPTASAAR</sequence>
<dbReference type="Proteomes" id="UP001271007">
    <property type="component" value="Unassembled WGS sequence"/>
</dbReference>
<gene>
    <name evidence="3" type="ORF">LTR09_006265</name>
</gene>
<proteinExistence type="predicted"/>
<dbReference type="AlphaFoldDB" id="A0AAJ0GBV2"/>